<evidence type="ECO:0000313" key="4">
    <source>
        <dbReference type="EMBL" id="SET46218.1"/>
    </source>
</evidence>
<dbReference type="SMART" id="SM00062">
    <property type="entry name" value="PBPb"/>
    <property type="match status" value="1"/>
</dbReference>
<accession>A0A1I0EM02</accession>
<dbReference type="OrthoDB" id="6970383at2"/>
<dbReference type="Proteomes" id="UP000242642">
    <property type="component" value="Unassembled WGS sequence"/>
</dbReference>
<dbReference type="SUPFAM" id="SSF53850">
    <property type="entry name" value="Periplasmic binding protein-like II"/>
    <property type="match status" value="1"/>
</dbReference>
<dbReference type="EMBL" id="FOHV01000028">
    <property type="protein sequence ID" value="SET46218.1"/>
    <property type="molecule type" value="Genomic_DNA"/>
</dbReference>
<dbReference type="RefSeq" id="WP_093321551.1">
    <property type="nucleotide sequence ID" value="NZ_FOHV01000028.1"/>
</dbReference>
<evidence type="ECO:0000259" key="3">
    <source>
        <dbReference type="SMART" id="SM00062"/>
    </source>
</evidence>
<protein>
    <submittedName>
        <fullName evidence="4">Polar amino acid transport system substrate-binding protein</fullName>
    </submittedName>
</protein>
<dbReference type="Pfam" id="PF00497">
    <property type="entry name" value="SBP_bac_3"/>
    <property type="match status" value="1"/>
</dbReference>
<evidence type="ECO:0000256" key="2">
    <source>
        <dbReference type="ARBA" id="ARBA00022729"/>
    </source>
</evidence>
<dbReference type="STRING" id="1123402.SAMN02583745_02440"/>
<dbReference type="InterPro" id="IPR001638">
    <property type="entry name" value="Solute-binding_3/MltF_N"/>
</dbReference>
<dbReference type="PANTHER" id="PTHR35936:SF19">
    <property type="entry name" value="AMINO-ACID-BINDING PROTEIN YXEM-RELATED"/>
    <property type="match status" value="1"/>
</dbReference>
<gene>
    <name evidence="4" type="ORF">SAMN02583745_02440</name>
</gene>
<proteinExistence type="inferred from homology"/>
<dbReference type="Gene3D" id="3.40.190.10">
    <property type="entry name" value="Periplasmic binding protein-like II"/>
    <property type="match status" value="2"/>
</dbReference>
<keyword evidence="2" id="KW-0732">Signal</keyword>
<organism evidence="4 5">
    <name type="scientific">Thorsellia anophelis DSM 18579</name>
    <dbReference type="NCBI Taxonomy" id="1123402"/>
    <lineage>
        <taxon>Bacteria</taxon>
        <taxon>Pseudomonadati</taxon>
        <taxon>Pseudomonadota</taxon>
        <taxon>Gammaproteobacteria</taxon>
        <taxon>Enterobacterales</taxon>
        <taxon>Thorselliaceae</taxon>
        <taxon>Thorsellia</taxon>
    </lineage>
</organism>
<dbReference type="CDD" id="cd01004">
    <property type="entry name" value="PBP2_MidA_like"/>
    <property type="match status" value="1"/>
</dbReference>
<reference evidence="5" key="1">
    <citation type="submission" date="2016-10" db="EMBL/GenBank/DDBJ databases">
        <authorList>
            <person name="Varghese N."/>
            <person name="Submissions S."/>
        </authorList>
    </citation>
    <scope>NUCLEOTIDE SEQUENCE [LARGE SCALE GENOMIC DNA]</scope>
    <source>
        <strain evidence="5">DSM 18579</strain>
    </source>
</reference>
<dbReference type="AlphaFoldDB" id="A0A1I0EM02"/>
<name>A0A1I0EM02_9GAMM</name>
<evidence type="ECO:0000256" key="1">
    <source>
        <dbReference type="ARBA" id="ARBA00010333"/>
    </source>
</evidence>
<evidence type="ECO:0000313" key="5">
    <source>
        <dbReference type="Proteomes" id="UP000242642"/>
    </source>
</evidence>
<feature type="domain" description="Solute-binding protein family 3/N-terminal" evidence="3">
    <location>
        <begin position="60"/>
        <end position="293"/>
    </location>
</feature>
<keyword evidence="5" id="KW-1185">Reference proteome</keyword>
<comment type="similarity">
    <text evidence="1">Belongs to the bacterial solute-binding protein 3 family.</text>
</comment>
<sequence length="308" mass="33078">MKILNQILVLLAFAVTPVFAITIDGQEISLENNKVPIRAKTNEAAINAISPEFRFANQGALTVAVAGLNSPPLYMFAEDNRTLVGSEVDMAQLIADSLGLTLKVVPTSWEDWPLGVASGKYDMAISNITVTKDRKKRFDFVTYRKDSLGFFVKSDSSINEINQAEDIAGLKIIVGSGTNQEAILLAWNEENIAKGLEAFTPIYAKDDAAQSLALQSGRADAFFTPYVMGAWKISQTGNTKLVGQIDGGWPNAAHVAVTLKKGSGLVDAVQIALNGVMQSGEYQQVLSRWGEGQEALSVAEINPPGLGD</sequence>
<dbReference type="PANTHER" id="PTHR35936">
    <property type="entry name" value="MEMBRANE-BOUND LYTIC MUREIN TRANSGLYCOSYLASE F"/>
    <property type="match status" value="1"/>
</dbReference>